<keyword evidence="2" id="KW-1185">Reference proteome</keyword>
<name>A0ABU0BI82_9HYPH</name>
<reference evidence="1 2" key="1">
    <citation type="submission" date="2023-07" db="EMBL/GenBank/DDBJ databases">
        <title>Genomic Encyclopedia of Type Strains, Phase IV (KMG-IV): sequencing the most valuable type-strain genomes for metagenomic binning, comparative biology and taxonomic classification.</title>
        <authorList>
            <person name="Goeker M."/>
        </authorList>
    </citation>
    <scope>NUCLEOTIDE SEQUENCE [LARGE SCALE GENOMIC DNA]</scope>
    <source>
        <strain evidence="1 2">DSM 1112</strain>
    </source>
</reference>
<proteinExistence type="predicted"/>
<dbReference type="EMBL" id="JAUSVF010000001">
    <property type="protein sequence ID" value="MDQ0317967.1"/>
    <property type="molecule type" value="Genomic_DNA"/>
</dbReference>
<gene>
    <name evidence="1" type="ORF">QO002_000105</name>
</gene>
<sequence>MITLIRLIRLGFSVRFDDIRDHLSEKTMQVFRGSKIDAMPRRNVDDRLILPVDDRLSEAQIDNVVVMAQLGKHVDIGNGHPIVSYLPQVVTDSQRSSGLHDNFVLRHQASPFVQRIGDRSPAGLYVATIGIQKGWVKTQPSVSIRSQYIRGLHIICWES</sequence>
<dbReference type="Proteomes" id="UP001230207">
    <property type="component" value="Unassembled WGS sequence"/>
</dbReference>
<protein>
    <submittedName>
        <fullName evidence="1">Uncharacterized protein</fullName>
    </submittedName>
</protein>
<evidence type="ECO:0000313" key="1">
    <source>
        <dbReference type="EMBL" id="MDQ0317967.1"/>
    </source>
</evidence>
<accession>A0ABU0BI82</accession>
<comment type="caution">
    <text evidence="1">The sequence shown here is derived from an EMBL/GenBank/DDBJ whole genome shotgun (WGS) entry which is preliminary data.</text>
</comment>
<dbReference type="RefSeq" id="WP_307225630.1">
    <property type="nucleotide sequence ID" value="NZ_JAUSVF010000001.1"/>
</dbReference>
<evidence type="ECO:0000313" key="2">
    <source>
        <dbReference type="Proteomes" id="UP001230207"/>
    </source>
</evidence>
<organism evidence="1 2">
    <name type="scientific">Pararhizobium capsulatum DSM 1112</name>
    <dbReference type="NCBI Taxonomy" id="1121113"/>
    <lineage>
        <taxon>Bacteria</taxon>
        <taxon>Pseudomonadati</taxon>
        <taxon>Pseudomonadota</taxon>
        <taxon>Alphaproteobacteria</taxon>
        <taxon>Hyphomicrobiales</taxon>
        <taxon>Rhizobiaceae</taxon>
        <taxon>Rhizobium/Agrobacterium group</taxon>
        <taxon>Pararhizobium</taxon>
    </lineage>
</organism>